<dbReference type="OrthoDB" id="9800516at2"/>
<evidence type="ECO:0000259" key="1">
    <source>
        <dbReference type="Pfam" id="PF01965"/>
    </source>
</evidence>
<dbReference type="Proteomes" id="UP000289841">
    <property type="component" value="Chromosome"/>
</dbReference>
<dbReference type="Pfam" id="PF01965">
    <property type="entry name" value="DJ-1_PfpI"/>
    <property type="match status" value="1"/>
</dbReference>
<dbReference type="KEGG" id="aaxa:NCTC10138_00627"/>
<organism evidence="2 3">
    <name type="scientific">Haploplasma axanthum</name>
    <name type="common">Acholeplasma axanthum</name>
    <dbReference type="NCBI Taxonomy" id="29552"/>
    <lineage>
        <taxon>Bacteria</taxon>
        <taxon>Bacillati</taxon>
        <taxon>Mycoplasmatota</taxon>
        <taxon>Mollicutes</taxon>
        <taxon>Acholeplasmatales</taxon>
        <taxon>Acholeplasmataceae</taxon>
        <taxon>Haploplasma</taxon>
    </lineage>
</organism>
<dbReference type="STRING" id="1278311.GCA_000428705_01305"/>
<keyword evidence="3" id="KW-1185">Reference proteome</keyword>
<evidence type="ECO:0000313" key="2">
    <source>
        <dbReference type="EMBL" id="VEU80263.1"/>
    </source>
</evidence>
<dbReference type="AlphaFoldDB" id="A0A449BCT5"/>
<dbReference type="InterPro" id="IPR029062">
    <property type="entry name" value="Class_I_gatase-like"/>
</dbReference>
<accession>A0A449BCT5</accession>
<proteinExistence type="predicted"/>
<name>A0A449BCT5_HAPAX</name>
<dbReference type="CDD" id="cd03135">
    <property type="entry name" value="GATase1_DJ-1"/>
    <property type="match status" value="1"/>
</dbReference>
<evidence type="ECO:0000313" key="3">
    <source>
        <dbReference type="Proteomes" id="UP000289841"/>
    </source>
</evidence>
<feature type="domain" description="DJ-1/PfpI" evidence="1">
    <location>
        <begin position="3"/>
        <end position="164"/>
    </location>
</feature>
<dbReference type="GO" id="GO:0005737">
    <property type="term" value="C:cytoplasm"/>
    <property type="evidence" value="ECO:0007669"/>
    <property type="project" value="TreeGrafter"/>
</dbReference>
<dbReference type="SUPFAM" id="SSF52317">
    <property type="entry name" value="Class I glutamine amidotransferase-like"/>
    <property type="match status" value="1"/>
</dbReference>
<dbReference type="PANTHER" id="PTHR48094:SF12">
    <property type="entry name" value="PARKINSON DISEASE PROTEIN 7 HOMOLOG"/>
    <property type="match status" value="1"/>
</dbReference>
<reference evidence="2 3" key="1">
    <citation type="submission" date="2019-01" db="EMBL/GenBank/DDBJ databases">
        <authorList>
            <consortium name="Pathogen Informatics"/>
        </authorList>
    </citation>
    <scope>NUCLEOTIDE SEQUENCE [LARGE SCALE GENOMIC DNA]</scope>
    <source>
        <strain evidence="2 3">NCTC10138</strain>
    </source>
</reference>
<dbReference type="InterPro" id="IPR050325">
    <property type="entry name" value="Prot/Nucl_acid_deglycase"/>
</dbReference>
<gene>
    <name evidence="2" type="primary">yajL</name>
    <name evidence="2" type="ORF">NCTC10138_00627</name>
</gene>
<dbReference type="NCBIfam" id="TIGR01383">
    <property type="entry name" value="not_thiJ"/>
    <property type="match status" value="1"/>
</dbReference>
<dbReference type="Gene3D" id="3.40.50.880">
    <property type="match status" value="1"/>
</dbReference>
<dbReference type="InterPro" id="IPR002818">
    <property type="entry name" value="DJ-1/PfpI"/>
</dbReference>
<sequence length="181" mass="20215">MKKGLILLNNNVEDIESLATRDLLIRSGYNITTFTLEKELDIKTAYNMSIKVDKLIKDIDEVNFDFLVLPGGKHVSEWVNQKTPLNRLINEFNDNGKLIAAICAAPLFLSKAGILKDKDYTAFPSVVNDIEAIYHSDAKVVKTGNVITARSAGVTFDFAFEIVNYLDGNDAVNKLKKNIIY</sequence>
<dbReference type="InterPro" id="IPR006287">
    <property type="entry name" value="DJ-1"/>
</dbReference>
<protein>
    <submittedName>
        <fullName evidence="2">DJ-1/PfpI family protein</fullName>
    </submittedName>
</protein>
<dbReference type="RefSeq" id="WP_052589960.1">
    <property type="nucleotide sequence ID" value="NZ_LR215048.1"/>
</dbReference>
<dbReference type="PANTHER" id="PTHR48094">
    <property type="entry name" value="PROTEIN/NUCLEIC ACID DEGLYCASE DJ-1-RELATED"/>
    <property type="match status" value="1"/>
</dbReference>
<dbReference type="EMBL" id="LR215048">
    <property type="protein sequence ID" value="VEU80263.1"/>
    <property type="molecule type" value="Genomic_DNA"/>
</dbReference>